<dbReference type="EMBL" id="NCVQ01000006">
    <property type="protein sequence ID" value="PWZ21785.1"/>
    <property type="molecule type" value="Genomic_DNA"/>
</dbReference>
<dbReference type="AlphaFoldDB" id="A0A3L6ELR6"/>
<name>A0A3L6ELR6_MAIZE</name>
<evidence type="ECO:0000313" key="1">
    <source>
        <dbReference type="EMBL" id="PWZ21785.1"/>
    </source>
</evidence>
<dbReference type="Proteomes" id="UP000251960">
    <property type="component" value="Chromosome 5"/>
</dbReference>
<proteinExistence type="predicted"/>
<gene>
    <name evidence="1" type="ORF">Zm00014a_028139</name>
</gene>
<evidence type="ECO:0000313" key="2">
    <source>
        <dbReference type="Proteomes" id="UP000251960"/>
    </source>
</evidence>
<sequence>SHLNKNHFYIFLPFNNISVLCTDSRELTPLFVEDISCAITHLVQVCNQTIQSI</sequence>
<accession>A0A3L6ELR6</accession>
<organism evidence="1 2">
    <name type="scientific">Zea mays</name>
    <name type="common">Maize</name>
    <dbReference type="NCBI Taxonomy" id="4577"/>
    <lineage>
        <taxon>Eukaryota</taxon>
        <taxon>Viridiplantae</taxon>
        <taxon>Streptophyta</taxon>
        <taxon>Embryophyta</taxon>
        <taxon>Tracheophyta</taxon>
        <taxon>Spermatophyta</taxon>
        <taxon>Magnoliopsida</taxon>
        <taxon>Liliopsida</taxon>
        <taxon>Poales</taxon>
        <taxon>Poaceae</taxon>
        <taxon>PACMAD clade</taxon>
        <taxon>Panicoideae</taxon>
        <taxon>Andropogonodae</taxon>
        <taxon>Andropogoneae</taxon>
        <taxon>Tripsacinae</taxon>
        <taxon>Zea</taxon>
    </lineage>
</organism>
<comment type="caution">
    <text evidence="1">The sequence shown here is derived from an EMBL/GenBank/DDBJ whole genome shotgun (WGS) entry which is preliminary data.</text>
</comment>
<feature type="non-terminal residue" evidence="1">
    <location>
        <position position="1"/>
    </location>
</feature>
<reference evidence="1 2" key="1">
    <citation type="journal article" date="2018" name="Nat. Genet.">
        <title>Extensive intraspecific gene order and gene structural variations between Mo17 and other maize genomes.</title>
        <authorList>
            <person name="Sun S."/>
            <person name="Zhou Y."/>
            <person name="Chen J."/>
            <person name="Shi J."/>
            <person name="Zhao H."/>
            <person name="Zhao H."/>
            <person name="Song W."/>
            <person name="Zhang M."/>
            <person name="Cui Y."/>
            <person name="Dong X."/>
            <person name="Liu H."/>
            <person name="Ma X."/>
            <person name="Jiao Y."/>
            <person name="Wang B."/>
            <person name="Wei X."/>
            <person name="Stein J.C."/>
            <person name="Glaubitz J.C."/>
            <person name="Lu F."/>
            <person name="Yu G."/>
            <person name="Liang C."/>
            <person name="Fengler K."/>
            <person name="Li B."/>
            <person name="Rafalski A."/>
            <person name="Schnable P.S."/>
            <person name="Ware D.H."/>
            <person name="Buckler E.S."/>
            <person name="Lai J."/>
        </authorList>
    </citation>
    <scope>NUCLEOTIDE SEQUENCE [LARGE SCALE GENOMIC DNA]</scope>
    <source>
        <strain evidence="2">cv. Missouri 17</strain>
        <tissue evidence="1">Seedling</tissue>
    </source>
</reference>
<protein>
    <submittedName>
        <fullName evidence="1">Uncharacterized protein</fullName>
    </submittedName>
</protein>